<protein>
    <recommendedName>
        <fullName evidence="6">FAD/NAD(P)-binding domain-containing protein</fullName>
    </recommendedName>
</protein>
<evidence type="ECO:0000256" key="3">
    <source>
        <dbReference type="ARBA" id="ARBA00023002"/>
    </source>
</evidence>
<evidence type="ECO:0008006" key="6">
    <source>
        <dbReference type="Google" id="ProtNLM"/>
    </source>
</evidence>
<reference evidence="4" key="1">
    <citation type="journal article" date="2020" name="Stud. Mycol.">
        <title>101 Dothideomycetes genomes: a test case for predicting lifestyles and emergence of pathogens.</title>
        <authorList>
            <person name="Haridas S."/>
            <person name="Albert R."/>
            <person name="Binder M."/>
            <person name="Bloem J."/>
            <person name="Labutti K."/>
            <person name="Salamov A."/>
            <person name="Andreopoulos B."/>
            <person name="Baker S."/>
            <person name="Barry K."/>
            <person name="Bills G."/>
            <person name="Bluhm B."/>
            <person name="Cannon C."/>
            <person name="Castanera R."/>
            <person name="Culley D."/>
            <person name="Daum C."/>
            <person name="Ezra D."/>
            <person name="Gonzalez J."/>
            <person name="Henrissat B."/>
            <person name="Kuo A."/>
            <person name="Liang C."/>
            <person name="Lipzen A."/>
            <person name="Lutzoni F."/>
            <person name="Magnuson J."/>
            <person name="Mondo S."/>
            <person name="Nolan M."/>
            <person name="Ohm R."/>
            <person name="Pangilinan J."/>
            <person name="Park H.-J."/>
            <person name="Ramirez L."/>
            <person name="Alfaro M."/>
            <person name="Sun H."/>
            <person name="Tritt A."/>
            <person name="Yoshinaga Y."/>
            <person name="Zwiers L.-H."/>
            <person name="Turgeon B."/>
            <person name="Goodwin S."/>
            <person name="Spatafora J."/>
            <person name="Crous P."/>
            <person name="Grigoriev I."/>
        </authorList>
    </citation>
    <scope>NUCLEOTIDE SEQUENCE</scope>
    <source>
        <strain evidence="4">SCOH1-5</strain>
    </source>
</reference>
<dbReference type="GO" id="GO:0016491">
    <property type="term" value="F:oxidoreductase activity"/>
    <property type="evidence" value="ECO:0007669"/>
    <property type="project" value="UniProtKB-KW"/>
</dbReference>
<dbReference type="SUPFAM" id="SSF51905">
    <property type="entry name" value="FAD/NAD(P)-binding domain"/>
    <property type="match status" value="2"/>
</dbReference>
<evidence type="ECO:0000256" key="1">
    <source>
        <dbReference type="ARBA" id="ARBA00022630"/>
    </source>
</evidence>
<sequence length="594" mass="66081">MTEHRDLVVIGAGWAGIAAAKVYLDLHPTGNLLVLDANSAIGGTWAPGNIYPRLKTQNTLGSFEYSWYPLSSEEFGVQAGEHIPGHVVQRYLARVAEVFNLQSRIRFHTRVLSAEAQTGGGWLLRGQAYDGPQQILCDKLIIATGVTSIPTSVNIAGRDKFRGTVIEYKDLSKPEGSALLKDPAIGTVTVIGGSKSGHDAVFWSAAAGKRVHWVVQQSGHGIAWMTSVSGKFLGRKLQVERMATTRLFSLFSPCIWGDADGHTWTRWLLHKTRVGRQVVQSFWEALGKMILSSTGLDEPGNMESARPDFGFQWQASSAGTLNYDGDFYAHIRSGRVTIHRKNLDRLGDDRVILADGGQLPADALIYCPGWKWTCPIKFTNTSSLDLGVPSAMDQSFEIDKWIENCMHADRKVQSRMPYVMQAPPGPTRATLNTFGAHEEGVAHTSWCLYRSIAPPSQAFRSSKHDIAFLGCFGTLPKAAMCEIQALWAVAFLHDQVDLPSAPDEAKSEAMLWTRWARLRYPYSHASKFMDTSYDVIPYFDVLLSDMGLRCRRKRNWWRELTEPYDTADYKGLVDEEHRRPGFVATLATLAKLQV</sequence>
<keyword evidence="1" id="KW-0285">Flavoprotein</keyword>
<dbReference type="Proteomes" id="UP000799539">
    <property type="component" value="Unassembled WGS sequence"/>
</dbReference>
<dbReference type="OrthoDB" id="2915840at2759"/>
<keyword evidence="2" id="KW-0274">FAD</keyword>
<gene>
    <name evidence="4" type="ORF">CERZMDRAFT_97491</name>
</gene>
<dbReference type="PANTHER" id="PTHR23023">
    <property type="entry name" value="DIMETHYLANILINE MONOOXYGENASE"/>
    <property type="match status" value="1"/>
</dbReference>
<dbReference type="AlphaFoldDB" id="A0A6A6FFK0"/>
<evidence type="ECO:0000313" key="5">
    <source>
        <dbReference type="Proteomes" id="UP000799539"/>
    </source>
</evidence>
<keyword evidence="5" id="KW-1185">Reference proteome</keyword>
<dbReference type="Gene3D" id="3.50.50.60">
    <property type="entry name" value="FAD/NAD(P)-binding domain"/>
    <property type="match status" value="1"/>
</dbReference>
<accession>A0A6A6FFK0</accession>
<organism evidence="4 5">
    <name type="scientific">Cercospora zeae-maydis SCOH1-5</name>
    <dbReference type="NCBI Taxonomy" id="717836"/>
    <lineage>
        <taxon>Eukaryota</taxon>
        <taxon>Fungi</taxon>
        <taxon>Dikarya</taxon>
        <taxon>Ascomycota</taxon>
        <taxon>Pezizomycotina</taxon>
        <taxon>Dothideomycetes</taxon>
        <taxon>Dothideomycetidae</taxon>
        <taxon>Mycosphaerellales</taxon>
        <taxon>Mycosphaerellaceae</taxon>
        <taxon>Cercospora</taxon>
    </lineage>
</organism>
<proteinExistence type="predicted"/>
<evidence type="ECO:0000313" key="4">
    <source>
        <dbReference type="EMBL" id="KAF2212210.1"/>
    </source>
</evidence>
<evidence type="ECO:0000256" key="2">
    <source>
        <dbReference type="ARBA" id="ARBA00022827"/>
    </source>
</evidence>
<name>A0A6A6FFK0_9PEZI</name>
<dbReference type="EMBL" id="ML992673">
    <property type="protein sequence ID" value="KAF2212210.1"/>
    <property type="molecule type" value="Genomic_DNA"/>
</dbReference>
<dbReference type="InterPro" id="IPR050346">
    <property type="entry name" value="FMO-like"/>
</dbReference>
<keyword evidence="3" id="KW-0560">Oxidoreductase</keyword>
<dbReference type="Pfam" id="PF13738">
    <property type="entry name" value="Pyr_redox_3"/>
    <property type="match status" value="1"/>
</dbReference>
<dbReference type="InterPro" id="IPR036188">
    <property type="entry name" value="FAD/NAD-bd_sf"/>
</dbReference>